<dbReference type="Proteomes" id="UP001239994">
    <property type="component" value="Unassembled WGS sequence"/>
</dbReference>
<protein>
    <submittedName>
        <fullName evidence="1">Uncharacterized protein</fullName>
    </submittedName>
</protein>
<proteinExistence type="predicted"/>
<keyword evidence="2" id="KW-1185">Reference proteome</keyword>
<name>A0AAD8YWP9_9TELE</name>
<accession>A0AAD8YWP9</accession>
<organism evidence="1 2">
    <name type="scientific">Electrophorus voltai</name>
    <dbReference type="NCBI Taxonomy" id="2609070"/>
    <lineage>
        <taxon>Eukaryota</taxon>
        <taxon>Metazoa</taxon>
        <taxon>Chordata</taxon>
        <taxon>Craniata</taxon>
        <taxon>Vertebrata</taxon>
        <taxon>Euteleostomi</taxon>
        <taxon>Actinopterygii</taxon>
        <taxon>Neopterygii</taxon>
        <taxon>Teleostei</taxon>
        <taxon>Ostariophysi</taxon>
        <taxon>Gymnotiformes</taxon>
        <taxon>Gymnotoidei</taxon>
        <taxon>Gymnotidae</taxon>
        <taxon>Electrophorus</taxon>
    </lineage>
</organism>
<gene>
    <name evidence="1" type="ORF">P4O66_016823</name>
</gene>
<dbReference type="EMBL" id="JAROKS010000023">
    <property type="protein sequence ID" value="KAK1788392.1"/>
    <property type="molecule type" value="Genomic_DNA"/>
</dbReference>
<evidence type="ECO:0000313" key="2">
    <source>
        <dbReference type="Proteomes" id="UP001239994"/>
    </source>
</evidence>
<sequence length="122" mass="14190">MRGQKPDVEELLRQSQTELLWIQRQLSIIAARNASHIRAREKLKLEVLPPHLCTASAHNVNRFRLLEERNRDRKIEVATQKQQKQHYRSLVAWLLAVTDGVESQPVVMNDLLSLEEVLRSCC</sequence>
<reference evidence="1" key="1">
    <citation type="submission" date="2023-03" db="EMBL/GenBank/DDBJ databases">
        <title>Electrophorus voltai genome.</title>
        <authorList>
            <person name="Bian C."/>
        </authorList>
    </citation>
    <scope>NUCLEOTIDE SEQUENCE</scope>
    <source>
        <strain evidence="1">CB-2022</strain>
        <tissue evidence="1">Muscle</tissue>
    </source>
</reference>
<comment type="caution">
    <text evidence="1">The sequence shown here is derived from an EMBL/GenBank/DDBJ whole genome shotgun (WGS) entry which is preliminary data.</text>
</comment>
<dbReference type="AlphaFoldDB" id="A0AAD8YWP9"/>
<evidence type="ECO:0000313" key="1">
    <source>
        <dbReference type="EMBL" id="KAK1788392.1"/>
    </source>
</evidence>